<dbReference type="Proteomes" id="UP000037660">
    <property type="component" value="Unassembled WGS sequence"/>
</dbReference>
<comment type="cofactor">
    <cofactor evidence="10">
        <name>FAD</name>
        <dbReference type="ChEBI" id="CHEBI:57692"/>
    </cofactor>
</comment>
<keyword evidence="7 10" id="KW-0274">FAD</keyword>
<comment type="similarity">
    <text evidence="10">In the C-terminal section; belongs to the DAO family.</text>
</comment>
<proteinExistence type="inferred from homology"/>
<dbReference type="STRING" id="1547922.ISF6_2884"/>
<dbReference type="Pfam" id="PF05430">
    <property type="entry name" value="Methyltransf_30"/>
    <property type="match status" value="1"/>
</dbReference>
<feature type="region of interest" description="tRNA (mnm(5)s(2)U34)-methyltransferase" evidence="10">
    <location>
        <begin position="1"/>
        <end position="237"/>
    </location>
</feature>
<evidence type="ECO:0000259" key="12">
    <source>
        <dbReference type="Pfam" id="PF01266"/>
    </source>
</evidence>
<dbReference type="GO" id="GO:0005737">
    <property type="term" value="C:cytoplasm"/>
    <property type="evidence" value="ECO:0007669"/>
    <property type="project" value="UniProtKB-SubCell"/>
</dbReference>
<feature type="domain" description="MnmC-like methyltransferase" evidence="13">
    <location>
        <begin position="120"/>
        <end position="236"/>
    </location>
</feature>
<dbReference type="PANTHER" id="PTHR13847">
    <property type="entry name" value="SARCOSINE DEHYDROGENASE-RELATED"/>
    <property type="match status" value="1"/>
</dbReference>
<feature type="region of interest" description="Disordered" evidence="11">
    <location>
        <begin position="334"/>
        <end position="354"/>
    </location>
</feature>
<dbReference type="EMBL" id="BBYR01000041">
    <property type="protein sequence ID" value="GAP37029.1"/>
    <property type="molecule type" value="Genomic_DNA"/>
</dbReference>
<gene>
    <name evidence="10" type="primary">mnmC</name>
    <name evidence="14" type="ORF">ISF6_2884</name>
</gene>
<sequence length="703" mass="71928">MSGGDTPGALPSAGLQLRPGEPPRSLAYQDVYHPASGALAQARHVFLAGNGLPERWRGTARFVVLETGFGLGNNFLATWQAWCDDPQRCGRLVFVSVEGHPVDAAELRAAHAGSALPARAAALCDAWPPRTAGLHRLAFDGGRVELLLAFGDIAASLPALVAEVDAVYLDGFAPARNPAMWEPRVFKAIARLGRAGTTAATWSAARAVRDGLKAAGFSVSAAAGQGGKRDITQAWLRPEAAHPGRSARARLAPDAPREALVIGAGLAGAAAAAALAEDGWTVRLLDRHATPAAEASGNPAGIFHAIVHGHDGPHARFHRAAVQALEQLLRPLDPRQPPAAEQRQGPAAAAGSGEGAPWFDLGGLLRLDTRGLPADALQAQLARLGLPPGFACARPADEAGARAGLALCHPAWEFPGGGWLRPAALVAHWIAAAGPRLQFQGGMAVASLARCDGAWRVRDAAGRELARAPLLVLANAAAARGLLPPAGQDWPLEVLRGQLSQLGPAARAAAGLPLPRRPVGGAGYVLPTPDGGLVFGATQQAGDTDPALRADDHRANLARLAALSPDYVGASALDPALLGGRAAWRASARDRLPIVGPAPAHWFGGPPPGTAPLRQLARAPGLFLLTALGSRGIAWAPLCGRIVAALAGGAPVPLASDLLDAIDPARFDVRAVRTGAPARPAPPGAGRPPATAGTDAGPGGRID</sequence>
<evidence type="ECO:0000256" key="10">
    <source>
        <dbReference type="HAMAP-Rule" id="MF_01102"/>
    </source>
</evidence>
<evidence type="ECO:0000256" key="6">
    <source>
        <dbReference type="ARBA" id="ARBA00022694"/>
    </source>
</evidence>
<dbReference type="PANTHER" id="PTHR13847:SF283">
    <property type="entry name" value="TRNA 5-METHYLAMINOMETHYL-2-THIOURIDINE BIOSYNTHESIS BIFUNCTIONAL PROTEIN MNMC"/>
    <property type="match status" value="1"/>
</dbReference>
<dbReference type="InterPro" id="IPR023032">
    <property type="entry name" value="tRNA_MAMT_biosynth_bifunc_MnmC"/>
</dbReference>
<dbReference type="NCBIfam" id="NF033855">
    <property type="entry name" value="tRNA_MNMC2"/>
    <property type="match status" value="1"/>
</dbReference>
<feature type="region of interest" description="FAD-dependent cmnm(5)s(2)U34 oxidoreductase" evidence="10">
    <location>
        <begin position="262"/>
        <end position="703"/>
    </location>
</feature>
<keyword evidence="15" id="KW-1185">Reference proteome</keyword>
<dbReference type="HAMAP" id="MF_01102">
    <property type="entry name" value="MnmC"/>
    <property type="match status" value="1"/>
</dbReference>
<keyword evidence="2 10" id="KW-0489">Methyltransferase</keyword>
<dbReference type="GO" id="GO:0050660">
    <property type="term" value="F:flavin adenine dinucleotide binding"/>
    <property type="evidence" value="ECO:0007669"/>
    <property type="project" value="UniProtKB-UniRule"/>
</dbReference>
<dbReference type="NCBIfam" id="TIGR03197">
    <property type="entry name" value="MnmC_Cterm"/>
    <property type="match status" value="1"/>
</dbReference>
<dbReference type="InterPro" id="IPR029063">
    <property type="entry name" value="SAM-dependent_MTases_sf"/>
</dbReference>
<keyword evidence="3 10" id="KW-0285">Flavoprotein</keyword>
<dbReference type="InterPro" id="IPR036188">
    <property type="entry name" value="FAD/NAD-bd_sf"/>
</dbReference>
<keyword evidence="5 10" id="KW-0949">S-adenosyl-L-methionine</keyword>
<organism evidence="14 15">
    <name type="scientific">Piscinibacter sakaiensis</name>
    <name type="common">Ideonella sakaiensis</name>
    <dbReference type="NCBI Taxonomy" id="1547922"/>
    <lineage>
        <taxon>Bacteria</taxon>
        <taxon>Pseudomonadati</taxon>
        <taxon>Pseudomonadota</taxon>
        <taxon>Betaproteobacteria</taxon>
        <taxon>Burkholderiales</taxon>
        <taxon>Sphaerotilaceae</taxon>
        <taxon>Piscinibacter</taxon>
    </lineage>
</organism>
<dbReference type="InterPro" id="IPR008471">
    <property type="entry name" value="MnmC-like_methylTransf"/>
</dbReference>
<feature type="compositionally biased region" description="Low complexity" evidence="11">
    <location>
        <begin position="338"/>
        <end position="354"/>
    </location>
</feature>
<dbReference type="InterPro" id="IPR047785">
    <property type="entry name" value="tRNA_MNMC2"/>
</dbReference>
<dbReference type="SUPFAM" id="SSF51905">
    <property type="entry name" value="FAD/NAD(P)-binding domain"/>
    <property type="match status" value="1"/>
</dbReference>
<keyword evidence="9 10" id="KW-0511">Multifunctional enzyme</keyword>
<evidence type="ECO:0000256" key="9">
    <source>
        <dbReference type="ARBA" id="ARBA00023268"/>
    </source>
</evidence>
<comment type="subcellular location">
    <subcellularLocation>
        <location evidence="10">Cytoplasm</location>
    </subcellularLocation>
</comment>
<comment type="function">
    <text evidence="10">Catalyzes the last two steps in the biosynthesis of 5-methylaminomethyl-2-thiouridine (mnm(5)s(2)U) at the wobble position (U34) in tRNA. Catalyzes the FAD-dependent demodification of cmnm(5)s(2)U34 to nm(5)s(2)U34, followed by the transfer of a methyl group from S-adenosyl-L-methionine to nm(5)s(2)U34, to form mnm(5)s(2)U34.</text>
</comment>
<evidence type="ECO:0000256" key="5">
    <source>
        <dbReference type="ARBA" id="ARBA00022691"/>
    </source>
</evidence>
<evidence type="ECO:0000256" key="7">
    <source>
        <dbReference type="ARBA" id="ARBA00022827"/>
    </source>
</evidence>
<dbReference type="SUPFAM" id="SSF54373">
    <property type="entry name" value="FAD-linked reductases, C-terminal domain"/>
    <property type="match status" value="1"/>
</dbReference>
<accession>A0A0K8P3B1</accession>
<comment type="catalytic activity">
    <reaction evidence="10">
        <text>5-aminomethyl-2-thiouridine(34) in tRNA + S-adenosyl-L-methionine = 5-methylaminomethyl-2-thiouridine(34) in tRNA + S-adenosyl-L-homocysteine + H(+)</text>
        <dbReference type="Rhea" id="RHEA:19569"/>
        <dbReference type="Rhea" id="RHEA-COMP:10195"/>
        <dbReference type="Rhea" id="RHEA-COMP:10197"/>
        <dbReference type="ChEBI" id="CHEBI:15378"/>
        <dbReference type="ChEBI" id="CHEBI:57856"/>
        <dbReference type="ChEBI" id="CHEBI:59789"/>
        <dbReference type="ChEBI" id="CHEBI:74454"/>
        <dbReference type="ChEBI" id="CHEBI:74455"/>
        <dbReference type="EC" id="2.1.1.61"/>
    </reaction>
</comment>
<dbReference type="GO" id="GO:0004808">
    <property type="term" value="F:tRNA (5-methylaminomethyl-2-thiouridylate)(34)-methyltransferase activity"/>
    <property type="evidence" value="ECO:0007669"/>
    <property type="project" value="UniProtKB-EC"/>
</dbReference>
<keyword evidence="8 10" id="KW-0560">Oxidoreductase</keyword>
<evidence type="ECO:0000256" key="2">
    <source>
        <dbReference type="ARBA" id="ARBA00022603"/>
    </source>
</evidence>
<keyword evidence="1 10" id="KW-0963">Cytoplasm</keyword>
<feature type="region of interest" description="Disordered" evidence="11">
    <location>
        <begin position="674"/>
        <end position="703"/>
    </location>
</feature>
<dbReference type="EC" id="1.5.-.-" evidence="10"/>
<feature type="domain" description="FAD dependent oxidoreductase" evidence="12">
    <location>
        <begin position="259"/>
        <end position="646"/>
    </location>
</feature>
<keyword evidence="4 10" id="KW-0808">Transferase</keyword>
<evidence type="ECO:0000256" key="1">
    <source>
        <dbReference type="ARBA" id="ARBA00022490"/>
    </source>
</evidence>
<evidence type="ECO:0000256" key="4">
    <source>
        <dbReference type="ARBA" id="ARBA00022679"/>
    </source>
</evidence>
<name>A0A0K8P3B1_PISS1</name>
<evidence type="ECO:0000256" key="11">
    <source>
        <dbReference type="SAM" id="MobiDB-lite"/>
    </source>
</evidence>
<dbReference type="RefSeq" id="WP_082368400.1">
    <property type="nucleotide sequence ID" value="NZ_BBYR01000041.1"/>
</dbReference>
<dbReference type="EC" id="2.1.1.61" evidence="10"/>
<reference evidence="14 15" key="2">
    <citation type="journal article" date="2016" name="Science">
        <title>A bacterium that degrades and assimilates poly(ethylene terephthalate).</title>
        <authorList>
            <person name="Yoshida S."/>
            <person name="Hiraga K."/>
            <person name="Takehana T."/>
            <person name="Taniguchi I."/>
            <person name="Yamaji H."/>
            <person name="Maeda Y."/>
            <person name="Toyohara K."/>
            <person name="Miyamoto K."/>
            <person name="Kimura Y."/>
            <person name="Oda K."/>
        </authorList>
    </citation>
    <scope>NUCLEOTIDE SEQUENCE [LARGE SCALE GENOMIC DNA]</scope>
    <source>
        <strain evidence="15">NBRC 110686 / TISTR 2288 / 201-F6</strain>
    </source>
</reference>
<dbReference type="GO" id="GO:0032259">
    <property type="term" value="P:methylation"/>
    <property type="evidence" value="ECO:0007669"/>
    <property type="project" value="UniProtKB-KW"/>
</dbReference>
<evidence type="ECO:0000259" key="13">
    <source>
        <dbReference type="Pfam" id="PF05430"/>
    </source>
</evidence>
<dbReference type="OrthoDB" id="9786494at2"/>
<reference evidence="15" key="1">
    <citation type="submission" date="2015-07" db="EMBL/GenBank/DDBJ databases">
        <title>Discovery of a poly(ethylene terephthalate assimilation.</title>
        <authorList>
            <person name="Yoshida S."/>
            <person name="Hiraga K."/>
            <person name="Takehana T."/>
            <person name="Taniguchi I."/>
            <person name="Yamaji H."/>
            <person name="Maeda Y."/>
            <person name="Toyohara K."/>
            <person name="Miyamoto K."/>
            <person name="Kimura Y."/>
            <person name="Oda K."/>
        </authorList>
    </citation>
    <scope>NUCLEOTIDE SEQUENCE [LARGE SCALE GENOMIC DNA]</scope>
    <source>
        <strain evidence="15">NBRC 110686 / TISTR 2288 / 201-F6</strain>
    </source>
</reference>
<dbReference type="InterPro" id="IPR006076">
    <property type="entry name" value="FAD-dep_OxRdtase"/>
</dbReference>
<evidence type="ECO:0000256" key="8">
    <source>
        <dbReference type="ARBA" id="ARBA00023002"/>
    </source>
</evidence>
<comment type="similarity">
    <text evidence="10">In the N-terminal section; belongs to the methyltransferase superfamily. tRNA (mnm(5)s(2)U34)-methyltransferase family.</text>
</comment>
<dbReference type="InterPro" id="IPR017610">
    <property type="entry name" value="tRNA_S-uridine_synth_MnmC_C"/>
</dbReference>
<evidence type="ECO:0000313" key="14">
    <source>
        <dbReference type="EMBL" id="GAP37029.1"/>
    </source>
</evidence>
<keyword evidence="6 10" id="KW-0819">tRNA processing</keyword>
<dbReference type="AlphaFoldDB" id="A0A0K8P3B1"/>
<comment type="caution">
    <text evidence="14">The sequence shown here is derived from an EMBL/GenBank/DDBJ whole genome shotgun (WGS) entry which is preliminary data.</text>
</comment>
<evidence type="ECO:0000313" key="15">
    <source>
        <dbReference type="Proteomes" id="UP000037660"/>
    </source>
</evidence>
<dbReference type="Gene3D" id="3.40.50.150">
    <property type="entry name" value="Vaccinia Virus protein VP39"/>
    <property type="match status" value="1"/>
</dbReference>
<evidence type="ECO:0000256" key="3">
    <source>
        <dbReference type="ARBA" id="ARBA00022630"/>
    </source>
</evidence>
<protein>
    <recommendedName>
        <fullName evidence="10">tRNA 5-methylaminomethyl-2-thiouridine biosynthesis bifunctional protein MnmC</fullName>
        <shortName evidence="10">tRNA mnm(5)s(2)U biosynthesis bifunctional protein</shortName>
    </recommendedName>
    <domain>
        <recommendedName>
            <fullName evidence="10">tRNA (mnm(5)s(2)U34)-methyltransferase</fullName>
            <ecNumber evidence="10">2.1.1.61</ecNumber>
        </recommendedName>
    </domain>
    <domain>
        <recommendedName>
            <fullName evidence="10">FAD-dependent cmnm(5)s(2)U34 oxidoreductase</fullName>
            <ecNumber evidence="10">1.5.-.-</ecNumber>
        </recommendedName>
    </domain>
</protein>
<dbReference type="GO" id="GO:0002097">
    <property type="term" value="P:tRNA wobble base modification"/>
    <property type="evidence" value="ECO:0007669"/>
    <property type="project" value="UniProtKB-UniRule"/>
</dbReference>
<dbReference type="Gene3D" id="3.50.50.60">
    <property type="entry name" value="FAD/NAD(P)-binding domain"/>
    <property type="match status" value="1"/>
</dbReference>
<dbReference type="Gene3D" id="3.30.9.10">
    <property type="entry name" value="D-Amino Acid Oxidase, subunit A, domain 2"/>
    <property type="match status" value="1"/>
</dbReference>
<dbReference type="GO" id="GO:0016645">
    <property type="term" value="F:oxidoreductase activity, acting on the CH-NH group of donors"/>
    <property type="evidence" value="ECO:0007669"/>
    <property type="project" value="InterPro"/>
</dbReference>
<dbReference type="Pfam" id="PF01266">
    <property type="entry name" value="DAO"/>
    <property type="match status" value="1"/>
</dbReference>